<dbReference type="GO" id="GO:0042802">
    <property type="term" value="F:identical protein binding"/>
    <property type="evidence" value="ECO:0007669"/>
    <property type="project" value="UniProtKB-ARBA"/>
</dbReference>
<dbReference type="InterPro" id="IPR016136">
    <property type="entry name" value="DNA_helicase_N/primase_C"/>
</dbReference>
<dbReference type="EMBL" id="PVNE01000003">
    <property type="protein sequence ID" value="PRX42113.1"/>
    <property type="molecule type" value="Genomic_DNA"/>
</dbReference>
<dbReference type="InterPro" id="IPR007694">
    <property type="entry name" value="DNA_helicase_DnaB-like_C"/>
</dbReference>
<dbReference type="InterPro" id="IPR007692">
    <property type="entry name" value="DNA_helicase_DnaB"/>
</dbReference>
<comment type="catalytic activity">
    <reaction evidence="10 12">
        <text>ATP + H2O = ADP + phosphate + H(+)</text>
        <dbReference type="Rhea" id="RHEA:13065"/>
        <dbReference type="ChEBI" id="CHEBI:15377"/>
        <dbReference type="ChEBI" id="CHEBI:15378"/>
        <dbReference type="ChEBI" id="CHEBI:30616"/>
        <dbReference type="ChEBI" id="CHEBI:43474"/>
        <dbReference type="ChEBI" id="CHEBI:456216"/>
        <dbReference type="EC" id="5.6.2.3"/>
    </reaction>
</comment>
<dbReference type="Proteomes" id="UP000237797">
    <property type="component" value="Unassembled WGS sequence"/>
</dbReference>
<dbReference type="PANTHER" id="PTHR30153:SF2">
    <property type="entry name" value="REPLICATIVE DNA HELICASE"/>
    <property type="match status" value="1"/>
</dbReference>
<dbReference type="GO" id="GO:0016887">
    <property type="term" value="F:ATP hydrolysis activity"/>
    <property type="evidence" value="ECO:0007669"/>
    <property type="project" value="RHEA"/>
</dbReference>
<keyword evidence="4 12" id="KW-0547">Nucleotide-binding</keyword>
<dbReference type="PANTHER" id="PTHR30153">
    <property type="entry name" value="REPLICATIVE DNA HELICASE DNAB"/>
    <property type="match status" value="1"/>
</dbReference>
<dbReference type="GO" id="GO:1990077">
    <property type="term" value="C:primosome complex"/>
    <property type="evidence" value="ECO:0007669"/>
    <property type="project" value="UniProtKB-UniRule"/>
</dbReference>
<keyword evidence="7 12" id="KW-0067">ATP-binding</keyword>
<reference evidence="14 15" key="1">
    <citation type="submission" date="2018-03" db="EMBL/GenBank/DDBJ databases">
        <title>Genomic Encyclopedia of Archaeal and Bacterial Type Strains, Phase II (KMG-II): from individual species to whole genera.</title>
        <authorList>
            <person name="Goeker M."/>
        </authorList>
    </citation>
    <scope>NUCLEOTIDE SEQUENCE [LARGE SCALE GENOMIC DNA]</scope>
    <source>
        <strain evidence="14 15">DSM 44946</strain>
    </source>
</reference>
<keyword evidence="2 12" id="KW-0639">Primosome</keyword>
<evidence type="ECO:0000256" key="2">
    <source>
        <dbReference type="ARBA" id="ARBA00022515"/>
    </source>
</evidence>
<dbReference type="SMART" id="SM00382">
    <property type="entry name" value="AAA"/>
    <property type="match status" value="1"/>
</dbReference>
<keyword evidence="6 12" id="KW-0347">Helicase</keyword>
<dbReference type="GO" id="GO:0005829">
    <property type="term" value="C:cytosol"/>
    <property type="evidence" value="ECO:0007669"/>
    <property type="project" value="TreeGrafter"/>
</dbReference>
<dbReference type="Pfam" id="PF03796">
    <property type="entry name" value="DnaB_C"/>
    <property type="match status" value="1"/>
</dbReference>
<evidence type="ECO:0000256" key="7">
    <source>
        <dbReference type="ARBA" id="ARBA00022840"/>
    </source>
</evidence>
<evidence type="ECO:0000313" key="15">
    <source>
        <dbReference type="Proteomes" id="UP000237797"/>
    </source>
</evidence>
<dbReference type="EC" id="5.6.2.3" evidence="11 12"/>
<dbReference type="SUPFAM" id="SSF48024">
    <property type="entry name" value="N-terminal domain of DnaB helicase"/>
    <property type="match status" value="1"/>
</dbReference>
<organism evidence="14 15">
    <name type="scientific">Planifilum fimeticola</name>
    <dbReference type="NCBI Taxonomy" id="201975"/>
    <lineage>
        <taxon>Bacteria</taxon>
        <taxon>Bacillati</taxon>
        <taxon>Bacillota</taxon>
        <taxon>Bacilli</taxon>
        <taxon>Bacillales</taxon>
        <taxon>Thermoactinomycetaceae</taxon>
        <taxon>Planifilum</taxon>
    </lineage>
</organism>
<dbReference type="FunFam" id="1.10.860.10:FF:000001">
    <property type="entry name" value="Replicative DNA helicase"/>
    <property type="match status" value="1"/>
</dbReference>
<evidence type="ECO:0000256" key="12">
    <source>
        <dbReference type="RuleBase" id="RU362085"/>
    </source>
</evidence>
<name>A0A2T0LI70_9BACL</name>
<keyword evidence="15" id="KW-1185">Reference proteome</keyword>
<dbReference type="NCBIfam" id="NF004384">
    <property type="entry name" value="PRK05748.1"/>
    <property type="match status" value="1"/>
</dbReference>
<feature type="domain" description="SF4 helicase" evidence="13">
    <location>
        <begin position="179"/>
        <end position="443"/>
    </location>
</feature>
<keyword evidence="9" id="KW-0413">Isomerase</keyword>
<gene>
    <name evidence="14" type="ORF">CLV97_103128</name>
</gene>
<evidence type="ECO:0000259" key="13">
    <source>
        <dbReference type="PROSITE" id="PS51199"/>
    </source>
</evidence>
<evidence type="ECO:0000256" key="5">
    <source>
        <dbReference type="ARBA" id="ARBA00022801"/>
    </source>
</evidence>
<dbReference type="InterPro" id="IPR036185">
    <property type="entry name" value="DNA_heli_DnaB-like_N_sf"/>
</dbReference>
<dbReference type="InterPro" id="IPR007693">
    <property type="entry name" value="DNA_helicase_DnaB-like_N"/>
</dbReference>
<protein>
    <recommendedName>
        <fullName evidence="11 12">Replicative DNA helicase</fullName>
        <ecNumber evidence="11 12">5.6.2.3</ecNumber>
    </recommendedName>
</protein>
<evidence type="ECO:0000256" key="11">
    <source>
        <dbReference type="NCBIfam" id="TIGR00665"/>
    </source>
</evidence>
<dbReference type="GO" id="GO:0043139">
    <property type="term" value="F:5'-3' DNA helicase activity"/>
    <property type="evidence" value="ECO:0007669"/>
    <property type="project" value="UniProtKB-EC"/>
</dbReference>
<dbReference type="PROSITE" id="PS51199">
    <property type="entry name" value="SF4_HELICASE"/>
    <property type="match status" value="1"/>
</dbReference>
<dbReference type="Gene3D" id="3.40.50.300">
    <property type="entry name" value="P-loop containing nucleotide triphosphate hydrolases"/>
    <property type="match status" value="1"/>
</dbReference>
<dbReference type="GO" id="GO:0005524">
    <property type="term" value="F:ATP binding"/>
    <property type="evidence" value="ECO:0007669"/>
    <property type="project" value="UniProtKB-UniRule"/>
</dbReference>
<dbReference type="AlphaFoldDB" id="A0A2T0LI70"/>
<dbReference type="CDD" id="cd00984">
    <property type="entry name" value="DnaB_C"/>
    <property type="match status" value="1"/>
</dbReference>
<proteinExistence type="inferred from homology"/>
<evidence type="ECO:0000256" key="4">
    <source>
        <dbReference type="ARBA" id="ARBA00022741"/>
    </source>
</evidence>
<evidence type="ECO:0000313" key="14">
    <source>
        <dbReference type="EMBL" id="PRX42113.1"/>
    </source>
</evidence>
<sequence length="449" mass="50456">MSELFADRLPPHNLEAEQAVLGAILMDPQALTLVAERLRPDDFYRQGHQRLFQAMLNVAERGEPVDLVTVSEELQKTKQLEEVGGVSYLTELADSVPTSAHADHYARIVEEKAILRRLIRTATQIATSGYTGGDDVAEIIDDAERKILDISQRRIRKAFLPIRDILMDTYERIEQMHENQGELTGIPTGFPDLDRMTSGLQRSDLIILAARPSMGKTAFALNLAQNVALHAGETVAIFNMEMPAIQLVQRMLSAEGNIDAQVFRTGNLGEEDWEKLTMAIGTLAEVPIFIDDTPGLTVFDIRAKLRRLQAEHGLGLVVIDYLQLIRGRGGESRQQEISEISRSLKLLARELNVPVIALSQLSRAVEQRQDKRPMLSDLRESGSIEQDADIVAFLYRDDYYDEESERKNIMEVIIGKHRNGPVGKVELLFLKNYNKFLSLDLKHDAPPPQ</sequence>
<dbReference type="GO" id="GO:0003677">
    <property type="term" value="F:DNA binding"/>
    <property type="evidence" value="ECO:0007669"/>
    <property type="project" value="UniProtKB-UniRule"/>
</dbReference>
<keyword evidence="5 12" id="KW-0378">Hydrolase</keyword>
<dbReference type="NCBIfam" id="TIGR00665">
    <property type="entry name" value="DnaB"/>
    <property type="match status" value="1"/>
</dbReference>
<dbReference type="Pfam" id="PF00772">
    <property type="entry name" value="DnaB"/>
    <property type="match status" value="1"/>
</dbReference>
<evidence type="ECO:0000256" key="1">
    <source>
        <dbReference type="ARBA" id="ARBA00008428"/>
    </source>
</evidence>
<evidence type="ECO:0000256" key="10">
    <source>
        <dbReference type="ARBA" id="ARBA00048954"/>
    </source>
</evidence>
<keyword evidence="3 12" id="KW-0235">DNA replication</keyword>
<dbReference type="RefSeq" id="WP_106344069.1">
    <property type="nucleotide sequence ID" value="NZ_PVNE01000003.1"/>
</dbReference>
<dbReference type="FunFam" id="3.40.50.300:FF:000076">
    <property type="entry name" value="Replicative DNA helicase"/>
    <property type="match status" value="1"/>
</dbReference>
<comment type="function">
    <text evidence="12">The main replicative DNA helicase, it participates in initiation and elongation during chromosome replication. Travels ahead of the DNA replisome, separating dsDNA into templates for DNA synthesis. A processive ATP-dependent 5'-3' DNA helicase it has DNA-dependent ATPase activity.</text>
</comment>
<dbReference type="Gene3D" id="1.10.860.10">
    <property type="entry name" value="DNAb Helicase, Chain A"/>
    <property type="match status" value="1"/>
</dbReference>
<dbReference type="InterPro" id="IPR003593">
    <property type="entry name" value="AAA+_ATPase"/>
</dbReference>
<evidence type="ECO:0000256" key="3">
    <source>
        <dbReference type="ARBA" id="ARBA00022705"/>
    </source>
</evidence>
<evidence type="ECO:0000256" key="8">
    <source>
        <dbReference type="ARBA" id="ARBA00023125"/>
    </source>
</evidence>
<comment type="caution">
    <text evidence="14">The sequence shown here is derived from an EMBL/GenBank/DDBJ whole genome shotgun (WGS) entry which is preliminary data.</text>
</comment>
<dbReference type="InterPro" id="IPR027417">
    <property type="entry name" value="P-loop_NTPase"/>
</dbReference>
<evidence type="ECO:0000256" key="9">
    <source>
        <dbReference type="ARBA" id="ARBA00023235"/>
    </source>
</evidence>
<dbReference type="SUPFAM" id="SSF52540">
    <property type="entry name" value="P-loop containing nucleoside triphosphate hydrolases"/>
    <property type="match status" value="1"/>
</dbReference>
<dbReference type="GO" id="GO:0006269">
    <property type="term" value="P:DNA replication, synthesis of primer"/>
    <property type="evidence" value="ECO:0007669"/>
    <property type="project" value="UniProtKB-UniRule"/>
</dbReference>
<comment type="similarity">
    <text evidence="1 12">Belongs to the helicase family. DnaB subfamily.</text>
</comment>
<evidence type="ECO:0000256" key="6">
    <source>
        <dbReference type="ARBA" id="ARBA00022806"/>
    </source>
</evidence>
<accession>A0A2T0LI70</accession>
<dbReference type="OrthoDB" id="9773982at2"/>
<keyword evidence="8 12" id="KW-0238">DNA-binding</keyword>